<protein>
    <recommendedName>
        <fullName evidence="4">Transmembrane protein</fullName>
    </recommendedName>
</protein>
<keyword evidence="1" id="KW-1133">Transmembrane helix</keyword>
<reference evidence="2 3" key="1">
    <citation type="journal article" date="2015" name="Genome Announc.">
        <title>Complete Genome Sequence of 'Candidatus Liberibacter africanus,' a Bacterium Associated with Citrus Huanglongbing.</title>
        <authorList>
            <person name="Lin H."/>
            <person name="Pietersen G."/>
            <person name="Han C."/>
            <person name="Read D.A."/>
            <person name="Lou B."/>
            <person name="Gupta G."/>
            <person name="Civerolo E.L."/>
        </authorList>
    </citation>
    <scope>NUCLEOTIDE SEQUENCE [LARGE SCALE GENOMIC DNA]</scope>
    <source>
        <strain evidence="2 3">PTSAPSY</strain>
    </source>
</reference>
<evidence type="ECO:0000313" key="2">
    <source>
        <dbReference type="EMBL" id="AKK20607.1"/>
    </source>
</evidence>
<keyword evidence="3" id="KW-1185">Reference proteome</keyword>
<dbReference type="STRING" id="1277257.G293_04960"/>
<feature type="transmembrane region" description="Helical" evidence="1">
    <location>
        <begin position="69"/>
        <end position="87"/>
    </location>
</feature>
<feature type="transmembrane region" description="Helical" evidence="1">
    <location>
        <begin position="27"/>
        <end position="48"/>
    </location>
</feature>
<dbReference type="PATRIC" id="fig|1277257.4.peg.1074"/>
<organism evidence="2 3">
    <name type="scientific">Candidatus Liberibacter africanus PTSAPSY</name>
    <dbReference type="NCBI Taxonomy" id="1277257"/>
    <lineage>
        <taxon>Bacteria</taxon>
        <taxon>Pseudomonadati</taxon>
        <taxon>Pseudomonadota</taxon>
        <taxon>Alphaproteobacteria</taxon>
        <taxon>Hyphomicrobiales</taxon>
        <taxon>Rhizobiaceae</taxon>
        <taxon>Liberibacter</taxon>
    </lineage>
</organism>
<dbReference type="Proteomes" id="UP000035503">
    <property type="component" value="Chromosome"/>
</dbReference>
<dbReference type="AlphaFoldDB" id="A0A0G3I9X3"/>
<sequence length="130" mass="15325">METIIYNFLDKLLTIIYYYLGEMLRDLFISLLMLSIYLICYLLSFARIKGDFKFIWKAIKLCSSSGKYCLPYLLIFLVLNLLCFCYFPRIVVFLWAEVLIICICLIAPAVNEALKKKELEHEEALKKKDL</sequence>
<keyword evidence="1" id="KW-0472">Membrane</keyword>
<accession>A0A0G3I9X3</accession>
<proteinExistence type="predicted"/>
<dbReference type="KEGG" id="lau:G293_04960"/>
<dbReference type="EMBL" id="CP004021">
    <property type="protein sequence ID" value="AKK20607.1"/>
    <property type="molecule type" value="Genomic_DNA"/>
</dbReference>
<gene>
    <name evidence="2" type="ORF">G293_04960</name>
</gene>
<evidence type="ECO:0008006" key="4">
    <source>
        <dbReference type="Google" id="ProtNLM"/>
    </source>
</evidence>
<evidence type="ECO:0000313" key="3">
    <source>
        <dbReference type="Proteomes" id="UP000035503"/>
    </source>
</evidence>
<name>A0A0G3I9X3_LIBAF</name>
<feature type="transmembrane region" description="Helical" evidence="1">
    <location>
        <begin position="93"/>
        <end position="110"/>
    </location>
</feature>
<keyword evidence="1" id="KW-0812">Transmembrane</keyword>
<evidence type="ECO:0000256" key="1">
    <source>
        <dbReference type="SAM" id="Phobius"/>
    </source>
</evidence>